<feature type="transmembrane region" description="Helical" evidence="8">
    <location>
        <begin position="67"/>
        <end position="84"/>
    </location>
</feature>
<feature type="transmembrane region" description="Helical" evidence="8">
    <location>
        <begin position="204"/>
        <end position="223"/>
    </location>
</feature>
<keyword evidence="4" id="KW-0808">Transferase</keyword>
<dbReference type="AlphaFoldDB" id="A0A1G1VCA8"/>
<dbReference type="InterPro" id="IPR038731">
    <property type="entry name" value="RgtA/B/C-like"/>
</dbReference>
<keyword evidence="5 8" id="KW-0812">Transmembrane</keyword>
<dbReference type="EMBL" id="MHCA01000004">
    <property type="protein sequence ID" value="OGY12966.1"/>
    <property type="molecule type" value="Genomic_DNA"/>
</dbReference>
<dbReference type="PANTHER" id="PTHR33908:SF11">
    <property type="entry name" value="MEMBRANE PROTEIN"/>
    <property type="match status" value="1"/>
</dbReference>
<feature type="transmembrane region" description="Helical" evidence="8">
    <location>
        <begin position="91"/>
        <end position="109"/>
    </location>
</feature>
<feature type="transmembrane region" description="Helical" evidence="8">
    <location>
        <begin position="328"/>
        <end position="346"/>
    </location>
</feature>
<dbReference type="GO" id="GO:0016763">
    <property type="term" value="F:pentosyltransferase activity"/>
    <property type="evidence" value="ECO:0007669"/>
    <property type="project" value="TreeGrafter"/>
</dbReference>
<evidence type="ECO:0000256" key="7">
    <source>
        <dbReference type="ARBA" id="ARBA00023136"/>
    </source>
</evidence>
<dbReference type="GO" id="GO:0005886">
    <property type="term" value="C:plasma membrane"/>
    <property type="evidence" value="ECO:0007669"/>
    <property type="project" value="UniProtKB-SubCell"/>
</dbReference>
<feature type="transmembrane region" description="Helical" evidence="8">
    <location>
        <begin position="135"/>
        <end position="154"/>
    </location>
</feature>
<protein>
    <recommendedName>
        <fullName evidence="9">Glycosyltransferase RgtA/B/C/D-like domain-containing protein</fullName>
    </recommendedName>
</protein>
<organism evidence="10 11">
    <name type="scientific">Candidatus Blackburnbacteria bacterium RIFCSPHIGHO2_12_FULL_41_13b</name>
    <dbReference type="NCBI Taxonomy" id="1797517"/>
    <lineage>
        <taxon>Bacteria</taxon>
        <taxon>Candidatus Blackburniibacteriota</taxon>
    </lineage>
</organism>
<evidence type="ECO:0000256" key="5">
    <source>
        <dbReference type="ARBA" id="ARBA00022692"/>
    </source>
</evidence>
<evidence type="ECO:0000256" key="4">
    <source>
        <dbReference type="ARBA" id="ARBA00022679"/>
    </source>
</evidence>
<dbReference type="PANTHER" id="PTHR33908">
    <property type="entry name" value="MANNOSYLTRANSFERASE YKCB-RELATED"/>
    <property type="match status" value="1"/>
</dbReference>
<evidence type="ECO:0000259" key="9">
    <source>
        <dbReference type="Pfam" id="PF13231"/>
    </source>
</evidence>
<dbReference type="STRING" id="1797517.A3F61_00925"/>
<keyword evidence="7 8" id="KW-0472">Membrane</keyword>
<evidence type="ECO:0000256" key="1">
    <source>
        <dbReference type="ARBA" id="ARBA00004651"/>
    </source>
</evidence>
<evidence type="ECO:0000256" key="2">
    <source>
        <dbReference type="ARBA" id="ARBA00022475"/>
    </source>
</evidence>
<evidence type="ECO:0000256" key="6">
    <source>
        <dbReference type="ARBA" id="ARBA00022989"/>
    </source>
</evidence>
<evidence type="ECO:0000256" key="8">
    <source>
        <dbReference type="SAM" id="Phobius"/>
    </source>
</evidence>
<feature type="domain" description="Glycosyltransferase RgtA/B/C/D-like" evidence="9">
    <location>
        <begin position="65"/>
        <end position="219"/>
    </location>
</feature>
<dbReference type="InterPro" id="IPR050297">
    <property type="entry name" value="LipidA_mod_glycosyltrf_83"/>
</dbReference>
<proteinExistence type="predicted"/>
<accession>A0A1G1VCA8</accession>
<feature type="transmembrane region" description="Helical" evidence="8">
    <location>
        <begin position="358"/>
        <end position="379"/>
    </location>
</feature>
<evidence type="ECO:0000313" key="11">
    <source>
        <dbReference type="Proteomes" id="UP000178272"/>
    </source>
</evidence>
<keyword evidence="3" id="KW-0328">Glycosyltransferase</keyword>
<comment type="subcellular location">
    <subcellularLocation>
        <location evidence="1">Cell membrane</location>
        <topology evidence="1">Multi-pass membrane protein</topology>
    </subcellularLocation>
</comment>
<keyword evidence="2" id="KW-1003">Cell membrane</keyword>
<keyword evidence="6 8" id="KW-1133">Transmembrane helix</keyword>
<gene>
    <name evidence="10" type="ORF">A3F61_00925</name>
</gene>
<name>A0A1G1VCA8_9BACT</name>
<feature type="transmembrane region" description="Helical" evidence="8">
    <location>
        <begin position="166"/>
        <end position="192"/>
    </location>
</feature>
<dbReference type="Proteomes" id="UP000178272">
    <property type="component" value="Unassembled WGS sequence"/>
</dbReference>
<sequence length="539" mass="60526">MQKLFFGIIVLLALALRLNSITSLPALNADEAAIGYNAYSLLQTGKDEHGNPWPIHFQSFNDFKPGLYFYLVLPFVAVLGLTELSVRLPGVLLGVGTVILVWCLAKRLLPQKKGFAELSALFLANSPWHLHFSRGGWEVNAGTFFITLGLFAFLKGGKKWYFVSGLAFVCSLYTYHAARVVVPLLILGLLIIEWKKIKKQIGQLVLPGVISLLVVTPLLLEILGPAGVSRAAGVGLFADTGPFWQINEQRGEHGDINSLLTKVFHNKLVNYGLAFAKNYTEHYWGEFLFLSGDEIQRNKVPDFGQMYMLDLIFLAAGLVTIAKNTGSWQPILLWLLIAPTAAALTFQSPHSLRAQNMVIPLILISAYGALGVLGWLGKVFKSKKLRITCYVLLVTFYVWDFTRYLHQYYIHMAKTYDYSSQYGVKELISYVKDNDDKFQQVAITDRYDQPYILTLFYLKYPPRKFQQEHVLTGKDQYGFSTVGAFGKYRFTSLTPWDQKRAEFPNAIVVGAPNEIPDGANVLKTIYFPSGRIAFKVVGN</sequence>
<comment type="caution">
    <text evidence="10">The sequence shown here is derived from an EMBL/GenBank/DDBJ whole genome shotgun (WGS) entry which is preliminary data.</text>
</comment>
<evidence type="ECO:0000313" key="10">
    <source>
        <dbReference type="EMBL" id="OGY12966.1"/>
    </source>
</evidence>
<reference evidence="10 11" key="1">
    <citation type="journal article" date="2016" name="Nat. Commun.">
        <title>Thousands of microbial genomes shed light on interconnected biogeochemical processes in an aquifer system.</title>
        <authorList>
            <person name="Anantharaman K."/>
            <person name="Brown C.T."/>
            <person name="Hug L.A."/>
            <person name="Sharon I."/>
            <person name="Castelle C.J."/>
            <person name="Probst A.J."/>
            <person name="Thomas B.C."/>
            <person name="Singh A."/>
            <person name="Wilkins M.J."/>
            <person name="Karaoz U."/>
            <person name="Brodie E.L."/>
            <person name="Williams K.H."/>
            <person name="Hubbard S.S."/>
            <person name="Banfield J.F."/>
        </authorList>
    </citation>
    <scope>NUCLEOTIDE SEQUENCE [LARGE SCALE GENOMIC DNA]</scope>
</reference>
<dbReference type="GO" id="GO:0009103">
    <property type="term" value="P:lipopolysaccharide biosynthetic process"/>
    <property type="evidence" value="ECO:0007669"/>
    <property type="project" value="UniProtKB-ARBA"/>
</dbReference>
<dbReference type="Pfam" id="PF13231">
    <property type="entry name" value="PMT_2"/>
    <property type="match status" value="1"/>
</dbReference>
<evidence type="ECO:0000256" key="3">
    <source>
        <dbReference type="ARBA" id="ARBA00022676"/>
    </source>
</evidence>
<feature type="transmembrane region" description="Helical" evidence="8">
    <location>
        <begin position="306"/>
        <end position="322"/>
    </location>
</feature>